<evidence type="ECO:0000313" key="3">
    <source>
        <dbReference type="Proteomes" id="UP000471521"/>
    </source>
</evidence>
<protein>
    <submittedName>
        <fullName evidence="2">Uncharacterized protein</fullName>
    </submittedName>
</protein>
<sequence>LVTGLGVGAGFWWQVLYGETVGVFHHVHYALATTPELIDVAPGSPHLIAAFVSALVALTVTVGGFAGGRAAREWPR</sequence>
<keyword evidence="3" id="KW-1185">Reference proteome</keyword>
<organism evidence="2 3">
    <name type="scientific">Halobacterium bonnevillei</name>
    <dbReference type="NCBI Taxonomy" id="2692200"/>
    <lineage>
        <taxon>Archaea</taxon>
        <taxon>Methanobacteriati</taxon>
        <taxon>Methanobacteriota</taxon>
        <taxon>Stenosarchaea group</taxon>
        <taxon>Halobacteria</taxon>
        <taxon>Halobacteriales</taxon>
        <taxon>Halobacteriaceae</taxon>
        <taxon>Halobacterium</taxon>
    </lineage>
</organism>
<keyword evidence="1" id="KW-1133">Transmembrane helix</keyword>
<feature type="non-terminal residue" evidence="2">
    <location>
        <position position="1"/>
    </location>
</feature>
<dbReference type="AlphaFoldDB" id="A0A6B0SUX0"/>
<feature type="transmembrane region" description="Helical" evidence="1">
    <location>
        <begin position="47"/>
        <end position="67"/>
    </location>
</feature>
<name>A0A6B0SUX0_9EURY</name>
<dbReference type="EMBL" id="WUUU01000345">
    <property type="protein sequence ID" value="MXR22590.1"/>
    <property type="molecule type" value="Genomic_DNA"/>
</dbReference>
<keyword evidence="1" id="KW-0812">Transmembrane</keyword>
<dbReference type="Proteomes" id="UP000471521">
    <property type="component" value="Unassembled WGS sequence"/>
</dbReference>
<evidence type="ECO:0000313" key="2">
    <source>
        <dbReference type="EMBL" id="MXR22590.1"/>
    </source>
</evidence>
<evidence type="ECO:0000256" key="1">
    <source>
        <dbReference type="SAM" id="Phobius"/>
    </source>
</evidence>
<dbReference type="OrthoDB" id="385241at2157"/>
<accession>A0A6B0SUX0</accession>
<proteinExistence type="predicted"/>
<comment type="caution">
    <text evidence="2">The sequence shown here is derived from an EMBL/GenBank/DDBJ whole genome shotgun (WGS) entry which is preliminary data.</text>
</comment>
<dbReference type="RefSeq" id="WP_159527864.1">
    <property type="nucleotide sequence ID" value="NZ_WUUU01000345.1"/>
</dbReference>
<keyword evidence="1" id="KW-0472">Membrane</keyword>
<reference evidence="2 3" key="1">
    <citation type="submission" date="2019-12" db="EMBL/GenBank/DDBJ databases">
        <title>Isolation and characterization of three novel carbon monoxide-oxidizing members of Halobacteria from salione crusts and soils.</title>
        <authorList>
            <person name="Myers M.R."/>
            <person name="King G.M."/>
        </authorList>
    </citation>
    <scope>NUCLEOTIDE SEQUENCE [LARGE SCALE GENOMIC DNA]</scope>
    <source>
        <strain evidence="2 3">PCN9</strain>
    </source>
</reference>
<gene>
    <name evidence="2" type="ORF">GRX66_19170</name>
</gene>